<dbReference type="Proteomes" id="UP000236546">
    <property type="component" value="Unassembled WGS sequence"/>
</dbReference>
<feature type="region of interest" description="Disordered" evidence="5">
    <location>
        <begin position="456"/>
        <end position="488"/>
    </location>
</feature>
<accession>A0A2K0TE26</accession>
<feature type="compositionally biased region" description="Basic and acidic residues" evidence="5">
    <location>
        <begin position="237"/>
        <end position="248"/>
    </location>
</feature>
<dbReference type="GO" id="GO:0003677">
    <property type="term" value="F:DNA binding"/>
    <property type="evidence" value="ECO:0007669"/>
    <property type="project" value="InterPro"/>
</dbReference>
<dbReference type="PROSITE" id="PS51360">
    <property type="entry name" value="PLUS3"/>
    <property type="match status" value="1"/>
</dbReference>
<evidence type="ECO:0000259" key="6">
    <source>
        <dbReference type="PROSITE" id="PS51360"/>
    </source>
</evidence>
<feature type="compositionally biased region" description="Basic and acidic residues" evidence="5">
    <location>
        <begin position="469"/>
        <end position="488"/>
    </location>
</feature>
<dbReference type="Gene3D" id="3.90.70.200">
    <property type="entry name" value="Plus-3 domain"/>
    <property type="match status" value="1"/>
</dbReference>
<dbReference type="PANTHER" id="PTHR13115">
    <property type="entry name" value="RNA POLYMERASE-ASSOCIATED PROTEIN RTF1 HOMOLOG"/>
    <property type="match status" value="1"/>
</dbReference>
<keyword evidence="2" id="KW-0805">Transcription regulation</keyword>
<evidence type="ECO:0000313" key="7">
    <source>
        <dbReference type="EMBL" id="PNP43783.1"/>
    </source>
</evidence>
<dbReference type="InterPro" id="IPR004343">
    <property type="entry name" value="Plus-3_dom"/>
</dbReference>
<reference evidence="7 8" key="1">
    <citation type="submission" date="2017-02" db="EMBL/GenBank/DDBJ databases">
        <title>Genomes of Trichoderma spp. with biocontrol activity.</title>
        <authorList>
            <person name="Gardiner D."/>
            <person name="Kazan K."/>
            <person name="Vos C."/>
            <person name="Harvey P."/>
        </authorList>
    </citation>
    <scope>NUCLEOTIDE SEQUENCE [LARGE SCALE GENOMIC DNA]</scope>
    <source>
        <strain evidence="7 8">A5MH</strain>
    </source>
</reference>
<dbReference type="EMBL" id="MTYH01000036">
    <property type="protein sequence ID" value="PNP43783.1"/>
    <property type="molecule type" value="Genomic_DNA"/>
</dbReference>
<keyword evidence="3" id="KW-0804">Transcription</keyword>
<name>A0A2K0TE26_9HYPO</name>
<gene>
    <name evidence="7" type="ORF">TGAMA5MH_04065</name>
</gene>
<proteinExistence type="predicted"/>
<evidence type="ECO:0000256" key="4">
    <source>
        <dbReference type="ARBA" id="ARBA00023242"/>
    </source>
</evidence>
<feature type="region of interest" description="Disordered" evidence="5">
    <location>
        <begin position="146"/>
        <end position="256"/>
    </location>
</feature>
<keyword evidence="4" id="KW-0539">Nucleus</keyword>
<evidence type="ECO:0000256" key="5">
    <source>
        <dbReference type="SAM" id="MobiDB-lite"/>
    </source>
</evidence>
<organism evidence="7 8">
    <name type="scientific">Trichoderma gamsii</name>
    <dbReference type="NCBI Taxonomy" id="398673"/>
    <lineage>
        <taxon>Eukaryota</taxon>
        <taxon>Fungi</taxon>
        <taxon>Dikarya</taxon>
        <taxon>Ascomycota</taxon>
        <taxon>Pezizomycotina</taxon>
        <taxon>Sordariomycetes</taxon>
        <taxon>Hypocreomycetidae</taxon>
        <taxon>Hypocreales</taxon>
        <taxon>Hypocreaceae</taxon>
        <taxon>Trichoderma</taxon>
    </lineage>
</organism>
<feature type="domain" description="Plus3" evidence="6">
    <location>
        <begin position="253"/>
        <end position="389"/>
    </location>
</feature>
<dbReference type="GO" id="GO:0016593">
    <property type="term" value="C:Cdc73/Paf1 complex"/>
    <property type="evidence" value="ECO:0007669"/>
    <property type="project" value="TreeGrafter"/>
</dbReference>
<feature type="compositionally biased region" description="Basic and acidic residues" evidence="5">
    <location>
        <begin position="196"/>
        <end position="228"/>
    </location>
</feature>
<feature type="compositionally biased region" description="Polar residues" evidence="5">
    <location>
        <begin position="551"/>
        <end position="563"/>
    </location>
</feature>
<dbReference type="AlphaFoldDB" id="A0A2K0TE26"/>
<feature type="region of interest" description="Disordered" evidence="5">
    <location>
        <begin position="536"/>
        <end position="576"/>
    </location>
</feature>
<evidence type="ECO:0000256" key="1">
    <source>
        <dbReference type="ARBA" id="ARBA00004123"/>
    </source>
</evidence>
<comment type="subcellular location">
    <subcellularLocation>
        <location evidence="1">Nucleus</location>
    </subcellularLocation>
</comment>
<dbReference type="OrthoDB" id="166375at2759"/>
<dbReference type="GO" id="GO:1990269">
    <property type="term" value="F:RNA polymerase II C-terminal domain phosphoserine binding"/>
    <property type="evidence" value="ECO:0007669"/>
    <property type="project" value="TreeGrafter"/>
</dbReference>
<feature type="region of interest" description="Disordered" evidence="5">
    <location>
        <begin position="1"/>
        <end position="108"/>
    </location>
</feature>
<dbReference type="PANTHER" id="PTHR13115:SF8">
    <property type="entry name" value="RNA POLYMERASE-ASSOCIATED PROTEIN RTF1 HOMOLOG"/>
    <property type="match status" value="1"/>
</dbReference>
<comment type="caution">
    <text evidence="7">The sequence shown here is derived from an EMBL/GenBank/DDBJ whole genome shotgun (WGS) entry which is preliminary data.</text>
</comment>
<dbReference type="InterPro" id="IPR036128">
    <property type="entry name" value="Plus3-like_sf"/>
</dbReference>
<sequence length="603" mass="67149">MADIDDELLALAGGDSDDEGSVVASREASASPPPASEDETPQSPETKPKRRSKQDESEDEGEASDAPSHNSLESASMDESDSDAEPSRGAGRSAGIAGGGGDDKYPVDGMFISEAEKAEIMAMREVEREQIIADRVSEIERQRQNRLLRQMVNNVEIEERKQVKKKRSADPAELEDGTRKAARTRTGKGSESAIDSFRRARAEKQRRQEDRERRRDGLSPRGRESREPEESDDDDFGQAHRSPEKAASRELPPPELRDFERVRLGRNEFAQVCSTPGFEAAITGCYIRIALGAHPETGVEQYRLALIKGFTTSRPYALNGPQGSFVTDQYVKAAHGKAIKEFPFIAASGGSVTEGELNRYKVTCHNDGVTLPTKAFLMDKIDDINGLINHKWTNEEIKARVAKRNEFRKRFDPSERQRVANLLEEAIQEGDDQKVEELQEELDKLGKERLAFRTSLGAPKNPMATKASSEQDRLAERNRENRRLNQEAVRKAQLKEKAKAREIEMALKRGEVIQEDYSRRLRTKAKFVHDINEKVGEKPEAPKDGTGAGINGTQSPSASQALSHLTKLQEKHYSETKGLPTIHKPIMDDDVIGALDLEVDVEI</sequence>
<evidence type="ECO:0000256" key="3">
    <source>
        <dbReference type="ARBA" id="ARBA00023163"/>
    </source>
</evidence>
<dbReference type="SMART" id="SM00719">
    <property type="entry name" value="Plus3"/>
    <property type="match status" value="1"/>
</dbReference>
<protein>
    <recommendedName>
        <fullName evidence="6">Plus3 domain-containing protein</fullName>
    </recommendedName>
</protein>
<dbReference type="Pfam" id="PF03126">
    <property type="entry name" value="Plus-3"/>
    <property type="match status" value="1"/>
</dbReference>
<evidence type="ECO:0000313" key="8">
    <source>
        <dbReference type="Proteomes" id="UP000236546"/>
    </source>
</evidence>
<evidence type="ECO:0000256" key="2">
    <source>
        <dbReference type="ARBA" id="ARBA00023015"/>
    </source>
</evidence>
<dbReference type="SUPFAM" id="SSF159042">
    <property type="entry name" value="Plus3-like"/>
    <property type="match status" value="1"/>
</dbReference>